<dbReference type="AlphaFoldDB" id="A0A6P2CPZ7"/>
<feature type="binding site" evidence="4">
    <location>
        <position position="392"/>
    </location>
    <ligand>
        <name>S-adenosyl-L-methionine</name>
        <dbReference type="ChEBI" id="CHEBI:59789"/>
    </ligand>
</feature>
<dbReference type="CDD" id="cd02440">
    <property type="entry name" value="AdoMet_MTases"/>
    <property type="match status" value="1"/>
</dbReference>
<evidence type="ECO:0000256" key="5">
    <source>
        <dbReference type="PROSITE-ProRule" id="PRU10015"/>
    </source>
</evidence>
<dbReference type="Pfam" id="PF05958">
    <property type="entry name" value="tRNA_U5-meth_tr"/>
    <property type="match status" value="1"/>
</dbReference>
<evidence type="ECO:0000256" key="3">
    <source>
        <dbReference type="ARBA" id="ARBA00022691"/>
    </source>
</evidence>
<dbReference type="NCBIfam" id="TIGR00479">
    <property type="entry name" value="rumA"/>
    <property type="match status" value="1"/>
</dbReference>
<keyword evidence="3 4" id="KW-0949">S-adenosyl-L-methionine</keyword>
<sequence>MYEVRIIARTVLPVKLNQELTSYVDDIRIDGMGIVYITPEYPLYVADALPGEKIKLLVIQVDKYSGYGKVLKRLERSVDRQNSERQYLIDAGTAPLVNLKYDAQLALKQLQVQKLFTKQNIDVQVDVTIGMDQPTYYRNKTIVPVKWQNKHLTSGFYKRGTHELVPMDDYFVNDAKIDKAIITVRNILEKYQITAFDPDLEHGAIRYIMIRRGYYSHELMVVLVSNQKNILHELEISNDICQQLPELKSLILNYSPKKEYVLLSPNNRTLWGDNAIHDTLLGYNFIIGPNSFYQVNPQMTELLYDLAAEKAELKSTDTVIDAYSGIGTIGISVAHRVKKVLGVEVVPGAVADAQLNLQANKITNAEYILADAPAQFKKWQAENLKPDVVFVDPPRRGLTSSLIKATTDMSPERIVYISCNPVTLSRDAVEIMANGYRIDGPVLPVDQFPQTSHVESIAVFRKD</sequence>
<dbReference type="EMBL" id="SDGY01000001">
    <property type="protein sequence ID" value="TYC47463.1"/>
    <property type="molecule type" value="Genomic_DNA"/>
</dbReference>
<keyword evidence="1 4" id="KW-0489">Methyltransferase</keyword>
<dbReference type="PROSITE" id="PS51687">
    <property type="entry name" value="SAM_MT_RNA_M5U"/>
    <property type="match status" value="1"/>
</dbReference>
<dbReference type="SUPFAM" id="SSF50249">
    <property type="entry name" value="Nucleic acid-binding proteins"/>
    <property type="match status" value="1"/>
</dbReference>
<dbReference type="InterPro" id="IPR012340">
    <property type="entry name" value="NA-bd_OB-fold"/>
</dbReference>
<evidence type="ECO:0000313" key="6">
    <source>
        <dbReference type="EMBL" id="TYC47463.1"/>
    </source>
</evidence>
<dbReference type="Gene3D" id="2.40.50.140">
    <property type="entry name" value="Nucleic acid-binding proteins"/>
    <property type="match status" value="1"/>
</dbReference>
<dbReference type="GO" id="GO:0070475">
    <property type="term" value="P:rRNA base methylation"/>
    <property type="evidence" value="ECO:0007669"/>
    <property type="project" value="TreeGrafter"/>
</dbReference>
<keyword evidence="7" id="KW-1185">Reference proteome</keyword>
<dbReference type="EC" id="2.1.1.190" evidence="6"/>
<dbReference type="PROSITE" id="PS01231">
    <property type="entry name" value="TRMA_2"/>
    <property type="match status" value="1"/>
</dbReference>
<dbReference type="SUPFAM" id="SSF53335">
    <property type="entry name" value="S-adenosyl-L-methionine-dependent methyltransferases"/>
    <property type="match status" value="1"/>
</dbReference>
<evidence type="ECO:0000256" key="1">
    <source>
        <dbReference type="ARBA" id="ARBA00022603"/>
    </source>
</evidence>
<feature type="binding site" evidence="4">
    <location>
        <position position="344"/>
    </location>
    <ligand>
        <name>S-adenosyl-L-methionine</name>
        <dbReference type="ChEBI" id="CHEBI:59789"/>
    </ligand>
</feature>
<accession>A0A6P2CPZ7</accession>
<dbReference type="Proteomes" id="UP000442244">
    <property type="component" value="Unassembled WGS sequence"/>
</dbReference>
<dbReference type="Gene3D" id="2.40.50.1070">
    <property type="match status" value="1"/>
</dbReference>
<feature type="binding site" evidence="4">
    <location>
        <position position="294"/>
    </location>
    <ligand>
        <name>S-adenosyl-L-methionine</name>
        <dbReference type="ChEBI" id="CHEBI:59789"/>
    </ligand>
</feature>
<reference evidence="6 7" key="1">
    <citation type="submission" date="2019-01" db="EMBL/GenBank/DDBJ databases">
        <title>Leuconostoc litchii sp. nov., a novel lactic acid bacterium isolated from lychee.</title>
        <authorList>
            <person name="Wang L.-T."/>
        </authorList>
    </citation>
    <scope>NUCLEOTIDE SEQUENCE [LARGE SCALE GENOMIC DNA]</scope>
    <source>
        <strain evidence="6 7">MB7</strain>
    </source>
</reference>
<name>A0A6P2CPZ7_9LACO</name>
<organism evidence="6 7">
    <name type="scientific">Leuconostoc litchii</name>
    <dbReference type="NCBI Taxonomy" id="1981069"/>
    <lineage>
        <taxon>Bacteria</taxon>
        <taxon>Bacillati</taxon>
        <taxon>Bacillota</taxon>
        <taxon>Bacilli</taxon>
        <taxon>Lactobacillales</taxon>
        <taxon>Lactobacillaceae</taxon>
        <taxon>Leuconostoc</taxon>
    </lineage>
</organism>
<protein>
    <submittedName>
        <fullName evidence="6">23S rRNA (Uracil(1939)-C(5))-methyltransferase RlmD</fullName>
        <ecNumber evidence="6">2.1.1.190</ecNumber>
    </submittedName>
</protein>
<dbReference type="FunFam" id="3.40.50.150:FF:000009">
    <property type="entry name" value="23S rRNA (Uracil(1939)-C(5))-methyltransferase RlmD"/>
    <property type="match status" value="1"/>
</dbReference>
<feature type="binding site" evidence="4">
    <location>
        <position position="323"/>
    </location>
    <ligand>
        <name>S-adenosyl-L-methionine</name>
        <dbReference type="ChEBI" id="CHEBI:59789"/>
    </ligand>
</feature>
<keyword evidence="2 4" id="KW-0808">Transferase</keyword>
<feature type="active site" evidence="5">
    <location>
        <position position="419"/>
    </location>
</feature>
<dbReference type="OrthoDB" id="9804590at2"/>
<dbReference type="PANTHER" id="PTHR11061">
    <property type="entry name" value="RNA M5U METHYLTRANSFERASE"/>
    <property type="match status" value="1"/>
</dbReference>
<dbReference type="GO" id="GO:0070041">
    <property type="term" value="F:rRNA (uridine-C5-)-methyltransferase activity"/>
    <property type="evidence" value="ECO:0007669"/>
    <property type="project" value="TreeGrafter"/>
</dbReference>
<dbReference type="InterPro" id="IPR030391">
    <property type="entry name" value="MeTrfase_TrmA_CS"/>
</dbReference>
<dbReference type="PROSITE" id="PS01230">
    <property type="entry name" value="TRMA_1"/>
    <property type="match status" value="1"/>
</dbReference>
<dbReference type="PANTHER" id="PTHR11061:SF30">
    <property type="entry name" value="TRNA (URACIL(54)-C(5))-METHYLTRANSFERASE"/>
    <property type="match status" value="1"/>
</dbReference>
<gene>
    <name evidence="6" type="primary">rlmD</name>
    <name evidence="6" type="ORF">ESZ47_04805</name>
</gene>
<proteinExistence type="inferred from homology"/>
<dbReference type="FunFam" id="2.40.50.1070:FF:000003">
    <property type="entry name" value="23S rRNA (Uracil-5-)-methyltransferase RumA"/>
    <property type="match status" value="1"/>
</dbReference>
<dbReference type="Gene3D" id="3.40.50.150">
    <property type="entry name" value="Vaccinia Virus protein VP39"/>
    <property type="match status" value="1"/>
</dbReference>
<feature type="active site" description="Nucleophile" evidence="4">
    <location>
        <position position="419"/>
    </location>
</feature>
<evidence type="ECO:0000256" key="4">
    <source>
        <dbReference type="PROSITE-ProRule" id="PRU01024"/>
    </source>
</evidence>
<dbReference type="RefSeq" id="WP_148605249.1">
    <property type="nucleotide sequence ID" value="NZ_SDGY01000001.1"/>
</dbReference>
<comment type="similarity">
    <text evidence="4">Belongs to the class I-like SAM-binding methyltransferase superfamily. RNA M5U methyltransferase family.</text>
</comment>
<dbReference type="InterPro" id="IPR030390">
    <property type="entry name" value="MeTrfase_TrmA_AS"/>
</dbReference>
<evidence type="ECO:0000313" key="7">
    <source>
        <dbReference type="Proteomes" id="UP000442244"/>
    </source>
</evidence>
<comment type="caution">
    <text evidence="6">The sequence shown here is derived from an EMBL/GenBank/DDBJ whole genome shotgun (WGS) entry which is preliminary data.</text>
</comment>
<evidence type="ECO:0000256" key="2">
    <source>
        <dbReference type="ARBA" id="ARBA00022679"/>
    </source>
</evidence>
<dbReference type="InterPro" id="IPR029063">
    <property type="entry name" value="SAM-dependent_MTases_sf"/>
</dbReference>
<dbReference type="InterPro" id="IPR010280">
    <property type="entry name" value="U5_MeTrfase_fam"/>
</dbReference>